<dbReference type="EMBL" id="ADGK01000224">
    <property type="protein sequence ID" value="EFE22391.1"/>
    <property type="molecule type" value="Genomic_DNA"/>
</dbReference>
<reference evidence="1 2" key="1">
    <citation type="submission" date="2010-02" db="EMBL/GenBank/DDBJ databases">
        <authorList>
            <person name="Weinstock G."/>
            <person name="Sodergren E."/>
            <person name="Clifton S."/>
            <person name="Fulton L."/>
            <person name="Fulton B."/>
            <person name="Courtney L."/>
            <person name="Fronick C."/>
            <person name="Harrison M."/>
            <person name="Strong C."/>
            <person name="Farmer C."/>
            <person name="Delahaunty K."/>
            <person name="Markovic C."/>
            <person name="Hall O."/>
            <person name="Minx P."/>
            <person name="Tomlinson C."/>
            <person name="Mitreva M."/>
            <person name="Nelson J."/>
            <person name="Hou S."/>
            <person name="Wollam A."/>
            <person name="Pepin K.H."/>
            <person name="Johnson M."/>
            <person name="Bhonagiri V."/>
            <person name="Zhang X."/>
            <person name="Suruliraj S."/>
            <person name="Warren W."/>
            <person name="Chinwalla A."/>
            <person name="Mardis E.R."/>
            <person name="Wilson R.K."/>
        </authorList>
    </citation>
    <scope>NUCLEOTIDE SEQUENCE [LARGE SCALE GENOMIC DNA]</scope>
    <source>
        <strain evidence="1 2">ATCC 23685</strain>
    </source>
</reference>
<organism evidence="1 2">
    <name type="scientific">Edwardsiella tarda ATCC 23685</name>
    <dbReference type="NCBI Taxonomy" id="500638"/>
    <lineage>
        <taxon>Bacteria</taxon>
        <taxon>Pseudomonadati</taxon>
        <taxon>Pseudomonadota</taxon>
        <taxon>Gammaproteobacteria</taxon>
        <taxon>Enterobacterales</taxon>
        <taxon>Hafniaceae</taxon>
        <taxon>Edwardsiella</taxon>
    </lineage>
</organism>
<evidence type="ECO:0000313" key="2">
    <source>
        <dbReference type="Proteomes" id="UP000003692"/>
    </source>
</evidence>
<sequence length="40" mass="4336">MGNPLFKVAFIMLVFEGKADAGNKKGVFNTTSTLFDLAQN</sequence>
<protein>
    <submittedName>
        <fullName evidence="1">Uncharacterized protein</fullName>
    </submittedName>
</protein>
<gene>
    <name evidence="1" type="ORF">EDWATA_02598</name>
</gene>
<accession>D4F763</accession>
<dbReference type="HOGENOM" id="CLU_3288753_0_0_6"/>
<name>D4F763_EDWTA</name>
<dbReference type="AlphaFoldDB" id="D4F763"/>
<proteinExistence type="predicted"/>
<dbReference type="Proteomes" id="UP000003692">
    <property type="component" value="Unassembled WGS sequence"/>
</dbReference>
<comment type="caution">
    <text evidence="1">The sequence shown here is derived from an EMBL/GenBank/DDBJ whole genome shotgun (WGS) entry which is preliminary data.</text>
</comment>
<evidence type="ECO:0000313" key="1">
    <source>
        <dbReference type="EMBL" id="EFE22391.1"/>
    </source>
</evidence>